<dbReference type="EMBL" id="BHYM01000005">
    <property type="protein sequence ID" value="GCE36960.1"/>
    <property type="molecule type" value="Genomic_DNA"/>
</dbReference>
<sequence length="188" mass="19542">MLEPVTVALHTLDRVAPLLPEPVPCAVIGGGPLGILMGVVLRHYGYIPHVFEPQESRRERGASLGLDMHPPAVLDIGGGPRLVVETSAAAAGVELADELATAGSVVAVVGRAPASIAPPSLLLKELSLLGIKGGPGQYPKAVELVAGGIVDPEAVITHKFAWSDVDEAFRLNAERPDLVGRAVLHGDW</sequence>
<evidence type="ECO:0000256" key="3">
    <source>
        <dbReference type="ARBA" id="ARBA00022723"/>
    </source>
</evidence>
<evidence type="ECO:0000313" key="6">
    <source>
        <dbReference type="EMBL" id="GCE36960.1"/>
    </source>
</evidence>
<dbReference type="AlphaFoldDB" id="A0A402C034"/>
<accession>A0A402C034</accession>
<organism evidence="6 7">
    <name type="scientific">Rhodococcus wratislaviensis</name>
    <name type="common">Tsukamurella wratislaviensis</name>
    <dbReference type="NCBI Taxonomy" id="44752"/>
    <lineage>
        <taxon>Bacteria</taxon>
        <taxon>Bacillati</taxon>
        <taxon>Actinomycetota</taxon>
        <taxon>Actinomycetes</taxon>
        <taxon>Mycobacteriales</taxon>
        <taxon>Nocardiaceae</taxon>
        <taxon>Rhodococcus</taxon>
    </lineage>
</organism>
<gene>
    <name evidence="6" type="ORF">Rhow_005960</name>
</gene>
<comment type="similarity">
    <text evidence="2">Belongs to the zinc-containing alcohol dehydrogenase family.</text>
</comment>
<dbReference type="PANTHER" id="PTHR43161:SF23">
    <property type="entry name" value="(R,R)-BUTANEDIOL DEHYDROGENASE-RELATED"/>
    <property type="match status" value="1"/>
</dbReference>
<keyword evidence="3" id="KW-0479">Metal-binding</keyword>
<dbReference type="GO" id="GO:0046872">
    <property type="term" value="F:metal ion binding"/>
    <property type="evidence" value="ECO:0007669"/>
    <property type="project" value="UniProtKB-KW"/>
</dbReference>
<dbReference type="Gene3D" id="3.40.50.720">
    <property type="entry name" value="NAD(P)-binding Rossmann-like Domain"/>
    <property type="match status" value="1"/>
</dbReference>
<keyword evidence="7" id="KW-1185">Reference proteome</keyword>
<dbReference type="Proteomes" id="UP000287519">
    <property type="component" value="Unassembled WGS sequence"/>
</dbReference>
<dbReference type="PANTHER" id="PTHR43161">
    <property type="entry name" value="SORBITOL DEHYDROGENASE"/>
    <property type="match status" value="1"/>
</dbReference>
<evidence type="ECO:0000256" key="2">
    <source>
        <dbReference type="ARBA" id="ARBA00008072"/>
    </source>
</evidence>
<protein>
    <submittedName>
        <fullName evidence="6">2,3-butanediol dehydrogenase, putative</fullName>
    </submittedName>
</protein>
<dbReference type="SUPFAM" id="SSF51735">
    <property type="entry name" value="NAD(P)-binding Rossmann-fold domains"/>
    <property type="match status" value="1"/>
</dbReference>
<evidence type="ECO:0000256" key="5">
    <source>
        <dbReference type="ARBA" id="ARBA00023002"/>
    </source>
</evidence>
<dbReference type="InterPro" id="IPR036291">
    <property type="entry name" value="NAD(P)-bd_dom_sf"/>
</dbReference>
<evidence type="ECO:0000256" key="4">
    <source>
        <dbReference type="ARBA" id="ARBA00022833"/>
    </source>
</evidence>
<proteinExistence type="inferred from homology"/>
<dbReference type="GO" id="GO:0016491">
    <property type="term" value="F:oxidoreductase activity"/>
    <property type="evidence" value="ECO:0007669"/>
    <property type="project" value="UniProtKB-KW"/>
</dbReference>
<comment type="caution">
    <text evidence="6">The sequence shown here is derived from an EMBL/GenBank/DDBJ whole genome shotgun (WGS) entry which is preliminary data.</text>
</comment>
<dbReference type="Gene3D" id="3.90.180.10">
    <property type="entry name" value="Medium-chain alcohol dehydrogenases, catalytic domain"/>
    <property type="match status" value="1"/>
</dbReference>
<evidence type="ECO:0000313" key="7">
    <source>
        <dbReference type="Proteomes" id="UP000287519"/>
    </source>
</evidence>
<comment type="cofactor">
    <cofactor evidence="1">
        <name>Zn(2+)</name>
        <dbReference type="ChEBI" id="CHEBI:29105"/>
    </cofactor>
</comment>
<name>A0A402C034_RHOWR</name>
<keyword evidence="5" id="KW-0560">Oxidoreductase</keyword>
<keyword evidence="4" id="KW-0862">Zinc</keyword>
<evidence type="ECO:0000256" key="1">
    <source>
        <dbReference type="ARBA" id="ARBA00001947"/>
    </source>
</evidence>
<reference evidence="6 7" key="1">
    <citation type="submission" date="2018-11" db="EMBL/GenBank/DDBJ databases">
        <title>Microbial catabolism of amino acid.</title>
        <authorList>
            <person name="Hibi M."/>
            <person name="Ogawa J."/>
        </authorList>
    </citation>
    <scope>NUCLEOTIDE SEQUENCE [LARGE SCALE GENOMIC DNA]</scope>
    <source>
        <strain evidence="6 7">C31-06</strain>
    </source>
</reference>